<dbReference type="GO" id="GO:0005351">
    <property type="term" value="F:carbohydrate:proton symporter activity"/>
    <property type="evidence" value="ECO:0007669"/>
    <property type="project" value="InterPro"/>
</dbReference>
<feature type="transmembrane region" description="Helical" evidence="12">
    <location>
        <begin position="385"/>
        <end position="403"/>
    </location>
</feature>
<keyword evidence="5" id="KW-0762">Sugar transport</keyword>
<feature type="transmembrane region" description="Helical" evidence="12">
    <location>
        <begin position="423"/>
        <end position="444"/>
    </location>
</feature>
<dbReference type="PANTHER" id="PTHR30505:SF0">
    <property type="entry name" value="FRUCTOSE-LIKE PTS SYSTEM EIIBC COMPONENT-RELATED"/>
    <property type="match status" value="1"/>
</dbReference>
<feature type="transmembrane region" description="Helical" evidence="12">
    <location>
        <begin position="209"/>
        <end position="228"/>
    </location>
</feature>
<keyword evidence="16" id="KW-1185">Reference proteome</keyword>
<dbReference type="NCBIfam" id="TIGR00829">
    <property type="entry name" value="FRU"/>
    <property type="match status" value="1"/>
</dbReference>
<keyword evidence="7" id="KW-0598">Phosphotransferase system</keyword>
<keyword evidence="11 12" id="KW-0472">Membrane</keyword>
<dbReference type="GO" id="GO:0090563">
    <property type="term" value="F:protein-phosphocysteine-sugar phosphotransferase activity"/>
    <property type="evidence" value="ECO:0007669"/>
    <property type="project" value="TreeGrafter"/>
</dbReference>
<dbReference type="PANTHER" id="PTHR30505">
    <property type="entry name" value="FRUCTOSE-LIKE PERMEASE"/>
    <property type="match status" value="1"/>
</dbReference>
<dbReference type="InterPro" id="IPR003353">
    <property type="entry name" value="PTS_IIB_fruc"/>
</dbReference>
<reference evidence="15 16" key="1">
    <citation type="submission" date="2018-05" db="EMBL/GenBank/DDBJ databases">
        <title>Genomic Encyclopedia of Type Strains, Phase IV (KMG-IV): sequencing the most valuable type-strain genomes for metagenomic binning, comparative biology and taxonomic classification.</title>
        <authorList>
            <person name="Goeker M."/>
        </authorList>
    </citation>
    <scope>NUCLEOTIDE SEQUENCE [LARGE SCALE GENOMIC DNA]</scope>
    <source>
        <strain evidence="15 16">DSM 24906</strain>
    </source>
</reference>
<accession>A0AA45C7P2</accession>
<proteinExistence type="predicted"/>
<dbReference type="InterPro" id="IPR003501">
    <property type="entry name" value="PTS_EIIB_2/3"/>
</dbReference>
<dbReference type="InterPro" id="IPR050864">
    <property type="entry name" value="Bacterial_PTS_Sugar_Transport"/>
</dbReference>
<dbReference type="GO" id="GO:0005886">
    <property type="term" value="C:plasma membrane"/>
    <property type="evidence" value="ECO:0007669"/>
    <property type="project" value="UniProtKB-SubCell"/>
</dbReference>
<feature type="domain" description="PTS EIIB type-2" evidence="13">
    <location>
        <begin position="5"/>
        <end position="100"/>
    </location>
</feature>
<evidence type="ECO:0000256" key="6">
    <source>
        <dbReference type="ARBA" id="ARBA00022679"/>
    </source>
</evidence>
<dbReference type="InterPro" id="IPR013014">
    <property type="entry name" value="PTS_EIIC_2"/>
</dbReference>
<dbReference type="Pfam" id="PF02378">
    <property type="entry name" value="PTS_EIIC"/>
    <property type="match status" value="1"/>
</dbReference>
<feature type="transmembrane region" description="Helical" evidence="12">
    <location>
        <begin position="164"/>
        <end position="189"/>
    </location>
</feature>
<dbReference type="AlphaFoldDB" id="A0AA45C7P2"/>
<keyword evidence="4" id="KW-0597">Phosphoprotein</keyword>
<feature type="transmembrane region" description="Helical" evidence="12">
    <location>
        <begin position="240"/>
        <end position="263"/>
    </location>
</feature>
<dbReference type="Gene3D" id="3.40.50.2300">
    <property type="match status" value="1"/>
</dbReference>
<name>A0AA45C7P2_9BACT</name>
<evidence type="ECO:0000256" key="11">
    <source>
        <dbReference type="ARBA" id="ARBA00023136"/>
    </source>
</evidence>
<evidence type="ECO:0000256" key="1">
    <source>
        <dbReference type="ARBA" id="ARBA00004429"/>
    </source>
</evidence>
<dbReference type="RefSeq" id="WP_109604421.1">
    <property type="nucleotide sequence ID" value="NZ_QGGI01000005.1"/>
</dbReference>
<evidence type="ECO:0000256" key="10">
    <source>
        <dbReference type="ARBA" id="ARBA00022989"/>
    </source>
</evidence>
<dbReference type="GO" id="GO:0022877">
    <property type="term" value="F:protein-N(PI)-phosphohistidine-fructose phosphotransferase system transporter activity"/>
    <property type="evidence" value="ECO:0007669"/>
    <property type="project" value="InterPro"/>
</dbReference>
<dbReference type="SUPFAM" id="SSF52794">
    <property type="entry name" value="PTS system IIB component-like"/>
    <property type="match status" value="1"/>
</dbReference>
<feature type="transmembrane region" description="Helical" evidence="12">
    <location>
        <begin position="283"/>
        <end position="303"/>
    </location>
</feature>
<evidence type="ECO:0000256" key="7">
    <source>
        <dbReference type="ARBA" id="ARBA00022683"/>
    </source>
</evidence>
<comment type="subcellular location">
    <subcellularLocation>
        <location evidence="1">Cell inner membrane</location>
        <topology evidence="1">Multi-pass membrane protein</topology>
    </subcellularLocation>
</comment>
<dbReference type="CDD" id="cd05569">
    <property type="entry name" value="PTS_IIB_fructose"/>
    <property type="match status" value="1"/>
</dbReference>
<evidence type="ECO:0000256" key="9">
    <source>
        <dbReference type="ARBA" id="ARBA00022777"/>
    </source>
</evidence>
<evidence type="ECO:0000259" key="13">
    <source>
        <dbReference type="PROSITE" id="PS51099"/>
    </source>
</evidence>
<dbReference type="GO" id="GO:0016301">
    <property type="term" value="F:kinase activity"/>
    <property type="evidence" value="ECO:0007669"/>
    <property type="project" value="UniProtKB-KW"/>
</dbReference>
<dbReference type="InterPro" id="IPR006327">
    <property type="entry name" value="PTS_IIC_fruc"/>
</dbReference>
<evidence type="ECO:0000256" key="12">
    <source>
        <dbReference type="SAM" id="Phobius"/>
    </source>
</evidence>
<dbReference type="PROSITE" id="PS51104">
    <property type="entry name" value="PTS_EIIC_TYPE_2"/>
    <property type="match status" value="1"/>
</dbReference>
<keyword evidence="3" id="KW-1003">Cell membrane</keyword>
<evidence type="ECO:0000259" key="14">
    <source>
        <dbReference type="PROSITE" id="PS51104"/>
    </source>
</evidence>
<feature type="domain" description="PTS EIIC type-2" evidence="14">
    <location>
        <begin position="124"/>
        <end position="450"/>
    </location>
</feature>
<dbReference type="InterPro" id="IPR013011">
    <property type="entry name" value="PTS_EIIB_2"/>
</dbReference>
<dbReference type="InterPro" id="IPR036095">
    <property type="entry name" value="PTS_EIIB-like_sf"/>
</dbReference>
<gene>
    <name evidence="15" type="ORF">C7380_105143</name>
</gene>
<dbReference type="Pfam" id="PF02302">
    <property type="entry name" value="PTS_IIB"/>
    <property type="match status" value="1"/>
</dbReference>
<evidence type="ECO:0000256" key="4">
    <source>
        <dbReference type="ARBA" id="ARBA00022553"/>
    </source>
</evidence>
<evidence type="ECO:0000313" key="16">
    <source>
        <dbReference type="Proteomes" id="UP000245921"/>
    </source>
</evidence>
<keyword evidence="6" id="KW-0808">Transferase</keyword>
<keyword evidence="8 12" id="KW-0812">Transmembrane</keyword>
<comment type="caution">
    <text evidence="15">The sequence shown here is derived from an EMBL/GenBank/DDBJ whole genome shotgun (WGS) entry which is preliminary data.</text>
</comment>
<evidence type="ECO:0000256" key="2">
    <source>
        <dbReference type="ARBA" id="ARBA00022448"/>
    </source>
</evidence>
<dbReference type="Proteomes" id="UP000245921">
    <property type="component" value="Unassembled WGS sequence"/>
</dbReference>
<dbReference type="FunFam" id="3.40.50.2300:FF:000014">
    <property type="entry name" value="PTS system fructose-like transporter subunit IIB"/>
    <property type="match status" value="1"/>
</dbReference>
<organism evidence="15 16">
    <name type="scientific">Oceanotoga teriensis</name>
    <dbReference type="NCBI Taxonomy" id="515440"/>
    <lineage>
        <taxon>Bacteria</taxon>
        <taxon>Thermotogati</taxon>
        <taxon>Thermotogota</taxon>
        <taxon>Thermotogae</taxon>
        <taxon>Petrotogales</taxon>
        <taxon>Petrotogaceae</taxon>
        <taxon>Oceanotoga</taxon>
    </lineage>
</organism>
<sequence>MSKRLVAVTSCPTGIAHTYMASEALRKAAEKLGYEIKVETRGSVGVENELKENEIKNADAVILAVDVNVSKERFIGKKIFETSVAQAIKDPEKIIENSLNSDIKSYTEKISDIKSQRSKEKKGVYKHLMSGVSYMIPFVVAGGLLIALSFLFGGYTQEGEFAKALATIGNAAFKLMIPILAGYVAFSIGDRAALVPGMVGGLIAADTKSGFLGALVAGFIAGYIVKLMKKTIKLPKGFEGLMPVLIIPLISTFLIGIIMIFVIGTPMTMLNESIETWLKSLTGTNAIILGVIIGLMMAIDMGGPINKAAYAFGISTIGNAEPSAIMAAVMAAGMIPPLGIALSTVLFKNKYNFEEKEAGKAAWVLGISFITEGAIPFAAADPLRVIPSIMAGSALTGALSMLFNVTLPVPHGGIFVFWAVDGILGYSISIIAGMILTALLLGILKSKKNN</sequence>
<dbReference type="EMBL" id="QGGI01000005">
    <property type="protein sequence ID" value="PWJ95513.1"/>
    <property type="molecule type" value="Genomic_DNA"/>
</dbReference>
<evidence type="ECO:0000256" key="3">
    <source>
        <dbReference type="ARBA" id="ARBA00022475"/>
    </source>
</evidence>
<dbReference type="GO" id="GO:0009401">
    <property type="term" value="P:phosphoenolpyruvate-dependent sugar phosphotransferase system"/>
    <property type="evidence" value="ECO:0007669"/>
    <property type="project" value="UniProtKB-KW"/>
</dbReference>
<dbReference type="InterPro" id="IPR003352">
    <property type="entry name" value="PTS_EIIC"/>
</dbReference>
<evidence type="ECO:0000313" key="15">
    <source>
        <dbReference type="EMBL" id="PWJ95513.1"/>
    </source>
</evidence>
<dbReference type="PROSITE" id="PS51099">
    <property type="entry name" value="PTS_EIIB_TYPE_2"/>
    <property type="match status" value="1"/>
</dbReference>
<protein>
    <submittedName>
        <fullName evidence="15">PTS system D-fructose-specific IIB component (F1P-forming) (Frc family) /PTS system D-fructose-specific IIC component (F1P-forming) (Frc family)</fullName>
    </submittedName>
</protein>
<evidence type="ECO:0000256" key="8">
    <source>
        <dbReference type="ARBA" id="ARBA00022692"/>
    </source>
</evidence>
<feature type="transmembrane region" description="Helical" evidence="12">
    <location>
        <begin position="324"/>
        <end position="347"/>
    </location>
</feature>
<keyword evidence="10 12" id="KW-1133">Transmembrane helix</keyword>
<keyword evidence="9" id="KW-0418">Kinase</keyword>
<keyword evidence="2" id="KW-0813">Transport</keyword>
<evidence type="ECO:0000256" key="5">
    <source>
        <dbReference type="ARBA" id="ARBA00022597"/>
    </source>
</evidence>
<feature type="transmembrane region" description="Helical" evidence="12">
    <location>
        <begin position="132"/>
        <end position="152"/>
    </location>
</feature>
<dbReference type="NCBIfam" id="TIGR01427">
    <property type="entry name" value="PTS_IIC_fructo"/>
    <property type="match status" value="1"/>
</dbReference>